<evidence type="ECO:0000256" key="2">
    <source>
        <dbReference type="ARBA" id="ARBA00022692"/>
    </source>
</evidence>
<feature type="transmembrane region" description="Helical" evidence="5">
    <location>
        <begin position="56"/>
        <end position="73"/>
    </location>
</feature>
<comment type="caution">
    <text evidence="6">The sequence shown here is derived from an EMBL/GenBank/DDBJ whole genome shotgun (WGS) entry which is preliminary data.</text>
</comment>
<evidence type="ECO:0000313" key="7">
    <source>
        <dbReference type="Proteomes" id="UP000823485"/>
    </source>
</evidence>
<evidence type="ECO:0000256" key="4">
    <source>
        <dbReference type="ARBA" id="ARBA00023136"/>
    </source>
</evidence>
<dbReference type="PROSITE" id="PS51257">
    <property type="entry name" value="PROKAR_LIPOPROTEIN"/>
    <property type="match status" value="1"/>
</dbReference>
<sequence>MKSFSSFHPAVLFFYYVFVLFITMFTLNPVVLACSLIGSLLFFAMMTPLKTFCKDIGFYLLVFLLIAITNPLFSHNGETILFFMNDNPVTFEAIIYGVAIATMLVAIIFWSKSYSELVTADKFLYLFGKAVPKLALVVSMALRFIPLFKWQIKKVHQAQKTLGLYTSESVTDKMLSGMRVFNSMLTWSLENAIHQADAMKARGYGLKGRTNFSLFKVEARDRWMFGILVLLLILIVIGFHKGDFAFHYYPFISPFAIISANLIHYISIFLLMFFPCIMEAKENIQWRLLRSKMSVSPIRSKRKV</sequence>
<organism evidence="6 7">
    <name type="scientific">Siminovitchia thermophila</name>
    <dbReference type="NCBI Taxonomy" id="1245522"/>
    <lineage>
        <taxon>Bacteria</taxon>
        <taxon>Bacillati</taxon>
        <taxon>Bacillota</taxon>
        <taxon>Bacilli</taxon>
        <taxon>Bacillales</taxon>
        <taxon>Bacillaceae</taxon>
        <taxon>Siminovitchia</taxon>
    </lineage>
</organism>
<protein>
    <submittedName>
        <fullName evidence="6">Energy-coupling factor transport system permease protein</fullName>
    </submittedName>
</protein>
<name>A0ABS2R9F0_9BACI</name>
<feature type="transmembrane region" description="Helical" evidence="5">
    <location>
        <begin position="223"/>
        <end position="240"/>
    </location>
</feature>
<gene>
    <name evidence="6" type="ORF">JOC94_003287</name>
</gene>
<feature type="transmembrane region" description="Helical" evidence="5">
    <location>
        <begin position="252"/>
        <end position="277"/>
    </location>
</feature>
<dbReference type="Pfam" id="PF02361">
    <property type="entry name" value="CbiQ"/>
    <property type="match status" value="1"/>
</dbReference>
<proteinExistence type="predicted"/>
<keyword evidence="7" id="KW-1185">Reference proteome</keyword>
<feature type="transmembrane region" description="Helical" evidence="5">
    <location>
        <begin position="93"/>
        <end position="111"/>
    </location>
</feature>
<comment type="subcellular location">
    <subcellularLocation>
        <location evidence="1">Membrane</location>
        <topology evidence="1">Multi-pass membrane protein</topology>
    </subcellularLocation>
</comment>
<evidence type="ECO:0000313" key="6">
    <source>
        <dbReference type="EMBL" id="MBM7716267.1"/>
    </source>
</evidence>
<dbReference type="Proteomes" id="UP000823485">
    <property type="component" value="Unassembled WGS sequence"/>
</dbReference>
<reference evidence="6 7" key="1">
    <citation type="submission" date="2021-01" db="EMBL/GenBank/DDBJ databases">
        <title>Genomic Encyclopedia of Type Strains, Phase IV (KMG-IV): sequencing the most valuable type-strain genomes for metagenomic binning, comparative biology and taxonomic classification.</title>
        <authorList>
            <person name="Goeker M."/>
        </authorList>
    </citation>
    <scope>NUCLEOTIDE SEQUENCE [LARGE SCALE GENOMIC DNA]</scope>
    <source>
        <strain evidence="6 7">DSM 105453</strain>
    </source>
</reference>
<feature type="transmembrane region" description="Helical" evidence="5">
    <location>
        <begin position="12"/>
        <end position="44"/>
    </location>
</feature>
<dbReference type="CDD" id="cd16914">
    <property type="entry name" value="EcfT"/>
    <property type="match status" value="1"/>
</dbReference>
<accession>A0ABS2R9F0</accession>
<keyword evidence="4 5" id="KW-0472">Membrane</keyword>
<dbReference type="RefSeq" id="WP_205179832.1">
    <property type="nucleotide sequence ID" value="NZ_JAFBFH010000024.1"/>
</dbReference>
<keyword evidence="3 5" id="KW-1133">Transmembrane helix</keyword>
<dbReference type="InterPro" id="IPR003339">
    <property type="entry name" value="ABC/ECF_trnsptr_transmembrane"/>
</dbReference>
<evidence type="ECO:0000256" key="5">
    <source>
        <dbReference type="SAM" id="Phobius"/>
    </source>
</evidence>
<evidence type="ECO:0000256" key="1">
    <source>
        <dbReference type="ARBA" id="ARBA00004141"/>
    </source>
</evidence>
<keyword evidence="2 5" id="KW-0812">Transmembrane</keyword>
<dbReference type="EMBL" id="JAFBFH010000024">
    <property type="protein sequence ID" value="MBM7716267.1"/>
    <property type="molecule type" value="Genomic_DNA"/>
</dbReference>
<evidence type="ECO:0000256" key="3">
    <source>
        <dbReference type="ARBA" id="ARBA00022989"/>
    </source>
</evidence>